<accession>A0A915L1S7</accession>
<keyword evidence="5 7" id="KW-1133">Transmembrane helix</keyword>
<dbReference type="GO" id="GO:0016020">
    <property type="term" value="C:membrane"/>
    <property type="evidence" value="ECO:0007669"/>
    <property type="project" value="UniProtKB-SubCell"/>
</dbReference>
<evidence type="ECO:0000313" key="9">
    <source>
        <dbReference type="WBParaSite" id="nRc.2.0.1.t45109-RA"/>
    </source>
</evidence>
<feature type="transmembrane region" description="Helical" evidence="7">
    <location>
        <begin position="363"/>
        <end position="386"/>
    </location>
</feature>
<evidence type="ECO:0000313" key="8">
    <source>
        <dbReference type="Proteomes" id="UP000887565"/>
    </source>
</evidence>
<dbReference type="InterPro" id="IPR036259">
    <property type="entry name" value="MFS_trans_sf"/>
</dbReference>
<keyword evidence="6 7" id="KW-0472">Membrane</keyword>
<feature type="transmembrane region" description="Helical" evidence="7">
    <location>
        <begin position="407"/>
        <end position="428"/>
    </location>
</feature>
<dbReference type="SUPFAM" id="SSF103473">
    <property type="entry name" value="MFS general substrate transporter"/>
    <property type="match status" value="1"/>
</dbReference>
<keyword evidence="4" id="KW-0653">Protein transport</keyword>
<protein>
    <submittedName>
        <fullName evidence="9">Uncharacterized protein</fullName>
    </submittedName>
</protein>
<dbReference type="PANTHER" id="PTHR11654">
    <property type="entry name" value="OLIGOPEPTIDE TRANSPORTER-RELATED"/>
    <property type="match status" value="1"/>
</dbReference>
<evidence type="ECO:0000256" key="1">
    <source>
        <dbReference type="ARBA" id="ARBA00004141"/>
    </source>
</evidence>
<evidence type="ECO:0000256" key="4">
    <source>
        <dbReference type="ARBA" id="ARBA00022856"/>
    </source>
</evidence>
<proteinExistence type="inferred from homology"/>
<evidence type="ECO:0000256" key="3">
    <source>
        <dbReference type="ARBA" id="ARBA00022692"/>
    </source>
</evidence>
<sequence length="506" mass="56853">MANAATPVSPLESARLSLADQSHLTTSAKVNKSSAVAITDSVKRKTREKPTVVKEKRPLEEIQRAAGLGPRLPLWQYPKGVFFILAHQFFERFTQAGLRIILTIYLMSVYNIQDEGARILFHVFVVLLYIFPVLGAIAENYSTRLRIIVILSAVYIIGIIPPMFTSLRPSILSGVFDSFSFIVISLAVGGTRPCVFAFAGSQFPANMVAERKCYATIFYSTFTAGALFSYLITPMMRTTRTCGVSEGDCFAACYWLLFASLFIATVLLYAGIPFYNVNAVAVNNSNAAINCIKFAICHRIKNPWSNWSISAKGTFPDNLIRDVRRLTRITCLFACSIPFFTLYDQLGSTWLLQGRLMDRRFCGILIQPGQMAVLNPLCILIFAPVFDNYLYPKFRSRDMLVKPLRRMAWGGNFLVLCYICAAILQSFIDRSLVEPPSEKGKYLWTFINVAPCRAQLLSGNVFTDKNKAQLISLDALCKVRFSKLSHFESSLFNEYLTGYHMFGTIR</sequence>
<feature type="transmembrane region" description="Helical" evidence="7">
    <location>
        <begin position="145"/>
        <end position="164"/>
    </location>
</feature>
<organism evidence="8 9">
    <name type="scientific">Romanomermis culicivorax</name>
    <name type="common">Nematode worm</name>
    <dbReference type="NCBI Taxonomy" id="13658"/>
    <lineage>
        <taxon>Eukaryota</taxon>
        <taxon>Metazoa</taxon>
        <taxon>Ecdysozoa</taxon>
        <taxon>Nematoda</taxon>
        <taxon>Enoplea</taxon>
        <taxon>Dorylaimia</taxon>
        <taxon>Mermithida</taxon>
        <taxon>Mermithoidea</taxon>
        <taxon>Mermithidae</taxon>
        <taxon>Romanomermis</taxon>
    </lineage>
</organism>
<feature type="transmembrane region" description="Helical" evidence="7">
    <location>
        <begin position="119"/>
        <end position="138"/>
    </location>
</feature>
<dbReference type="GO" id="GO:0022857">
    <property type="term" value="F:transmembrane transporter activity"/>
    <property type="evidence" value="ECO:0007669"/>
    <property type="project" value="InterPro"/>
</dbReference>
<feature type="transmembrane region" description="Helical" evidence="7">
    <location>
        <begin position="326"/>
        <end position="343"/>
    </location>
</feature>
<feature type="transmembrane region" description="Helical" evidence="7">
    <location>
        <begin position="179"/>
        <end position="201"/>
    </location>
</feature>
<reference evidence="9" key="1">
    <citation type="submission" date="2022-11" db="UniProtKB">
        <authorList>
            <consortium name="WormBaseParasite"/>
        </authorList>
    </citation>
    <scope>IDENTIFICATION</scope>
</reference>
<dbReference type="GO" id="GO:0015833">
    <property type="term" value="P:peptide transport"/>
    <property type="evidence" value="ECO:0007669"/>
    <property type="project" value="UniProtKB-KW"/>
</dbReference>
<dbReference type="AlphaFoldDB" id="A0A915L1S7"/>
<evidence type="ECO:0000256" key="7">
    <source>
        <dbReference type="SAM" id="Phobius"/>
    </source>
</evidence>
<keyword evidence="4" id="KW-0571">Peptide transport</keyword>
<evidence type="ECO:0000256" key="5">
    <source>
        <dbReference type="ARBA" id="ARBA00022989"/>
    </source>
</evidence>
<dbReference type="WBParaSite" id="nRc.2.0.1.t45109-RA">
    <property type="protein sequence ID" value="nRc.2.0.1.t45109-RA"/>
    <property type="gene ID" value="nRc.2.0.1.g45109"/>
</dbReference>
<comment type="similarity">
    <text evidence="2">Belongs to the major facilitator superfamily. Proton-dependent oligopeptide transporter (POT/PTR) (TC 2.A.17) family.</text>
</comment>
<name>A0A915L1S7_ROMCU</name>
<evidence type="ECO:0000256" key="2">
    <source>
        <dbReference type="ARBA" id="ARBA00005982"/>
    </source>
</evidence>
<evidence type="ECO:0000256" key="6">
    <source>
        <dbReference type="ARBA" id="ARBA00023136"/>
    </source>
</evidence>
<keyword evidence="4" id="KW-0813">Transport</keyword>
<comment type="subcellular location">
    <subcellularLocation>
        <location evidence="1">Membrane</location>
        <topology evidence="1">Multi-pass membrane protein</topology>
    </subcellularLocation>
</comment>
<feature type="transmembrane region" description="Helical" evidence="7">
    <location>
        <begin position="213"/>
        <end position="232"/>
    </location>
</feature>
<feature type="transmembrane region" description="Helical" evidence="7">
    <location>
        <begin position="252"/>
        <end position="272"/>
    </location>
</feature>
<keyword evidence="8" id="KW-1185">Reference proteome</keyword>
<dbReference type="Gene3D" id="1.20.1250.20">
    <property type="entry name" value="MFS general substrate transporter like domains"/>
    <property type="match status" value="1"/>
</dbReference>
<dbReference type="Pfam" id="PF00854">
    <property type="entry name" value="PTR2"/>
    <property type="match status" value="1"/>
</dbReference>
<dbReference type="Proteomes" id="UP000887565">
    <property type="component" value="Unplaced"/>
</dbReference>
<keyword evidence="3 7" id="KW-0812">Transmembrane</keyword>
<dbReference type="InterPro" id="IPR000109">
    <property type="entry name" value="POT_fam"/>
</dbReference>